<keyword evidence="5" id="KW-0539">Nucleus</keyword>
<feature type="region of interest" description="Disordered" evidence="7">
    <location>
        <begin position="122"/>
        <end position="146"/>
    </location>
</feature>
<keyword evidence="11" id="KW-1185">Reference proteome</keyword>
<keyword evidence="6" id="KW-0863">Zinc-finger</keyword>
<protein>
    <submittedName>
        <fullName evidence="10">Uncharacterized protein</fullName>
    </submittedName>
</protein>
<dbReference type="PROSITE" id="PS00463">
    <property type="entry name" value="ZN2_CY6_FUNGAL_1"/>
    <property type="match status" value="1"/>
</dbReference>
<evidence type="ECO:0000256" key="3">
    <source>
        <dbReference type="ARBA" id="ARBA00023015"/>
    </source>
</evidence>
<dbReference type="InterPro" id="IPR036236">
    <property type="entry name" value="Znf_C2H2_sf"/>
</dbReference>
<dbReference type="SMART" id="SM00066">
    <property type="entry name" value="GAL4"/>
    <property type="match status" value="1"/>
</dbReference>
<dbReference type="Gene3D" id="3.30.160.60">
    <property type="entry name" value="Classic Zinc Finger"/>
    <property type="match status" value="1"/>
</dbReference>
<organism evidence="10 11">
    <name type="scientific">Mycena albidolilacea</name>
    <dbReference type="NCBI Taxonomy" id="1033008"/>
    <lineage>
        <taxon>Eukaryota</taxon>
        <taxon>Fungi</taxon>
        <taxon>Dikarya</taxon>
        <taxon>Basidiomycota</taxon>
        <taxon>Agaricomycotina</taxon>
        <taxon>Agaricomycetes</taxon>
        <taxon>Agaricomycetidae</taxon>
        <taxon>Agaricales</taxon>
        <taxon>Marasmiineae</taxon>
        <taxon>Mycenaceae</taxon>
        <taxon>Mycena</taxon>
    </lineage>
</organism>
<dbReference type="CDD" id="cd12148">
    <property type="entry name" value="fungal_TF_MHR"/>
    <property type="match status" value="1"/>
</dbReference>
<dbReference type="SMART" id="SM00355">
    <property type="entry name" value="ZnF_C2H2"/>
    <property type="match status" value="2"/>
</dbReference>
<dbReference type="CDD" id="cd00067">
    <property type="entry name" value="GAL4"/>
    <property type="match status" value="1"/>
</dbReference>
<dbReference type="Pfam" id="PF04082">
    <property type="entry name" value="Fungal_trans"/>
    <property type="match status" value="1"/>
</dbReference>
<dbReference type="Gene3D" id="4.10.240.10">
    <property type="entry name" value="Zn(2)-C6 fungal-type DNA-binding domain"/>
    <property type="match status" value="1"/>
</dbReference>
<dbReference type="AlphaFoldDB" id="A0AAD6Z115"/>
<dbReference type="GO" id="GO:0008270">
    <property type="term" value="F:zinc ion binding"/>
    <property type="evidence" value="ECO:0007669"/>
    <property type="project" value="UniProtKB-KW"/>
</dbReference>
<dbReference type="GO" id="GO:0006351">
    <property type="term" value="P:DNA-templated transcription"/>
    <property type="evidence" value="ECO:0007669"/>
    <property type="project" value="InterPro"/>
</dbReference>
<feature type="domain" description="Zn(2)-C6 fungal-type" evidence="8">
    <location>
        <begin position="89"/>
        <end position="118"/>
    </location>
</feature>
<evidence type="ECO:0000313" key="11">
    <source>
        <dbReference type="Proteomes" id="UP001218218"/>
    </source>
</evidence>
<sequence length="634" mass="69482">MPSTTTRDPMSKLRAHKGNVPTVPKTKQCSLCPAKFTRTTHLNRHLRSHTNERRYRCHLCQGSEFTRSDLLVRHVRTCGTAVQRFRKKSCEGCAESKVKCNLEYPCAKCTSRGRECVFKHHPDQYRSPPSDQDSLPPGSPSTSQIPSLPELLDCGLSSGESSSLSTPTSQILNLPELLDCGFSSGSSSTRSSSPSQTLSLPDLLDCGLSSGSSSTSNGSSPFGFYEDFLDSALFSSDDDRVPSPSAELAAFHLDTRSPVSTSPATVDIYLHLFFTRFLEQFPLIHASTWKMADTSPRLARIFYACGAMFLDTPEAAAFVETELSEIIEEFATLSAQETLDATDFQFDVHHRQIQLIIGLVLIQAMFLLQRRGEGPPPPDPKRALLHGLLVAMIRQTCLVQRVASWKASYCFEFESAWMQWVHFETIKRAVLIAYLHDCMCSPSSPAFAASDVAIPLPCDNVLWRAASSAEWFTAAHAPGPNGATTSISHRIQGVSMQEALAALAVPRSGAPSTASTSLDLDAPTPALPPPPPRLPLTSFGLFVLMHTILRNVTTALHQPSALHWPALQHLAGGGGDTFHSQLMLDNWLEIWSESPEAAPRERGAVVPYVCDSLPVYWLAQGSLWENSWPLNFGP</sequence>
<evidence type="ECO:0000256" key="6">
    <source>
        <dbReference type="PROSITE-ProRule" id="PRU00042"/>
    </source>
</evidence>
<dbReference type="EMBL" id="JARIHO010000106">
    <property type="protein sequence ID" value="KAJ7303433.1"/>
    <property type="molecule type" value="Genomic_DNA"/>
</dbReference>
<evidence type="ECO:0000259" key="8">
    <source>
        <dbReference type="PROSITE" id="PS50048"/>
    </source>
</evidence>
<name>A0AAD6Z115_9AGAR</name>
<dbReference type="PROSITE" id="PS50157">
    <property type="entry name" value="ZINC_FINGER_C2H2_2"/>
    <property type="match status" value="1"/>
</dbReference>
<dbReference type="GO" id="GO:0000981">
    <property type="term" value="F:DNA-binding transcription factor activity, RNA polymerase II-specific"/>
    <property type="evidence" value="ECO:0007669"/>
    <property type="project" value="InterPro"/>
</dbReference>
<dbReference type="InterPro" id="IPR001138">
    <property type="entry name" value="Zn2Cys6_DnaBD"/>
</dbReference>
<dbReference type="InterPro" id="IPR036864">
    <property type="entry name" value="Zn2-C6_fun-type_DNA-bd_sf"/>
</dbReference>
<keyword evidence="1" id="KW-0479">Metal-binding</keyword>
<dbReference type="SUPFAM" id="SSF57701">
    <property type="entry name" value="Zn2/Cys6 DNA-binding domain"/>
    <property type="match status" value="1"/>
</dbReference>
<evidence type="ECO:0000256" key="1">
    <source>
        <dbReference type="ARBA" id="ARBA00022723"/>
    </source>
</evidence>
<feature type="domain" description="C2H2-type" evidence="9">
    <location>
        <begin position="27"/>
        <end position="54"/>
    </location>
</feature>
<dbReference type="SUPFAM" id="SSF57667">
    <property type="entry name" value="beta-beta-alpha zinc fingers"/>
    <property type="match status" value="1"/>
</dbReference>
<proteinExistence type="predicted"/>
<dbReference type="InterPro" id="IPR013087">
    <property type="entry name" value="Znf_C2H2_type"/>
</dbReference>
<reference evidence="10" key="1">
    <citation type="submission" date="2023-03" db="EMBL/GenBank/DDBJ databases">
        <title>Massive genome expansion in bonnet fungi (Mycena s.s.) driven by repeated elements and novel gene families across ecological guilds.</title>
        <authorList>
            <consortium name="Lawrence Berkeley National Laboratory"/>
            <person name="Harder C.B."/>
            <person name="Miyauchi S."/>
            <person name="Viragh M."/>
            <person name="Kuo A."/>
            <person name="Thoen E."/>
            <person name="Andreopoulos B."/>
            <person name="Lu D."/>
            <person name="Skrede I."/>
            <person name="Drula E."/>
            <person name="Henrissat B."/>
            <person name="Morin E."/>
            <person name="Kohler A."/>
            <person name="Barry K."/>
            <person name="LaButti K."/>
            <person name="Morin E."/>
            <person name="Salamov A."/>
            <person name="Lipzen A."/>
            <person name="Mereny Z."/>
            <person name="Hegedus B."/>
            <person name="Baldrian P."/>
            <person name="Stursova M."/>
            <person name="Weitz H."/>
            <person name="Taylor A."/>
            <person name="Grigoriev I.V."/>
            <person name="Nagy L.G."/>
            <person name="Martin F."/>
            <person name="Kauserud H."/>
        </authorList>
    </citation>
    <scope>NUCLEOTIDE SEQUENCE</scope>
    <source>
        <strain evidence="10">CBHHK002</strain>
    </source>
</reference>
<evidence type="ECO:0000256" key="7">
    <source>
        <dbReference type="SAM" id="MobiDB-lite"/>
    </source>
</evidence>
<dbReference type="GO" id="GO:0003677">
    <property type="term" value="F:DNA binding"/>
    <property type="evidence" value="ECO:0007669"/>
    <property type="project" value="InterPro"/>
</dbReference>
<evidence type="ECO:0000256" key="2">
    <source>
        <dbReference type="ARBA" id="ARBA00022833"/>
    </source>
</evidence>
<dbReference type="PROSITE" id="PS50048">
    <property type="entry name" value="ZN2_CY6_FUNGAL_2"/>
    <property type="match status" value="1"/>
</dbReference>
<evidence type="ECO:0000259" key="9">
    <source>
        <dbReference type="PROSITE" id="PS50157"/>
    </source>
</evidence>
<dbReference type="InterPro" id="IPR007219">
    <property type="entry name" value="XnlR_reg_dom"/>
</dbReference>
<evidence type="ECO:0000256" key="4">
    <source>
        <dbReference type="ARBA" id="ARBA00023163"/>
    </source>
</evidence>
<dbReference type="PANTHER" id="PTHR47660:SF3">
    <property type="entry name" value="FINGER DOMAIN PROTEIN, PUTATIVE (AFU_ORTHOLOGUE AFUA_4G03310)-RELATED"/>
    <property type="match status" value="1"/>
</dbReference>
<gene>
    <name evidence="10" type="ORF">DFH08DRAFT_55848</name>
</gene>
<comment type="caution">
    <text evidence="10">The sequence shown here is derived from an EMBL/GenBank/DDBJ whole genome shotgun (WGS) entry which is preliminary data.</text>
</comment>
<dbReference type="PANTHER" id="PTHR47660">
    <property type="entry name" value="TRANSCRIPTION FACTOR WITH C2H2 AND ZN(2)-CYS(6) DNA BINDING DOMAIN (EUROFUNG)-RELATED-RELATED"/>
    <property type="match status" value="1"/>
</dbReference>
<keyword evidence="4" id="KW-0804">Transcription</keyword>
<feature type="region of interest" description="Disordered" evidence="7">
    <location>
        <begin position="1"/>
        <end position="24"/>
    </location>
</feature>
<accession>A0AAD6Z115</accession>
<dbReference type="PROSITE" id="PS00028">
    <property type="entry name" value="ZINC_FINGER_C2H2_1"/>
    <property type="match status" value="1"/>
</dbReference>
<dbReference type="Pfam" id="PF00172">
    <property type="entry name" value="Zn_clus"/>
    <property type="match status" value="1"/>
</dbReference>
<evidence type="ECO:0000313" key="10">
    <source>
        <dbReference type="EMBL" id="KAJ7303433.1"/>
    </source>
</evidence>
<dbReference type="Proteomes" id="UP001218218">
    <property type="component" value="Unassembled WGS sequence"/>
</dbReference>
<keyword evidence="3" id="KW-0805">Transcription regulation</keyword>
<evidence type="ECO:0000256" key="5">
    <source>
        <dbReference type="ARBA" id="ARBA00023242"/>
    </source>
</evidence>
<keyword evidence="2" id="KW-0862">Zinc</keyword>